<dbReference type="PANTHER" id="PTHR43651">
    <property type="entry name" value="1,4-ALPHA-GLUCAN-BRANCHING ENZYME"/>
    <property type="match status" value="1"/>
</dbReference>
<dbReference type="FunFam" id="2.60.40.1180:FF:000002">
    <property type="entry name" value="1,4-alpha-glucan branching enzyme GlgB"/>
    <property type="match status" value="1"/>
</dbReference>
<proteinExistence type="predicted"/>
<evidence type="ECO:0000313" key="4">
    <source>
        <dbReference type="Proteomes" id="UP000199040"/>
    </source>
</evidence>
<dbReference type="EMBL" id="FOPY01000010">
    <property type="protein sequence ID" value="SFH82898.1"/>
    <property type="molecule type" value="Genomic_DNA"/>
</dbReference>
<dbReference type="Gene3D" id="2.60.40.1180">
    <property type="entry name" value="Golgi alpha-mannosidase II"/>
    <property type="match status" value="1"/>
</dbReference>
<dbReference type="Gene3D" id="3.20.20.80">
    <property type="entry name" value="Glycosidases"/>
    <property type="match status" value="2"/>
</dbReference>
<gene>
    <name evidence="3" type="ORF">SAMN04487959_11075</name>
</gene>
<sequence>MTSHFSLRSPLPSSGATLQDTVSAWWTALEGHVASEHAQMHEGQRGAWQGCLASHRWQDAVWMRQRRREDPLLYPLSIYRLDPHAWRHDTAGNPLGWEALASRLVPYAADLGFTHVEVRHVAEADAGVAFARFVEACHVGGLGVIVEWPLAFPQADLDAPTSLALAHDWLELLHIDGLRLKPASPESDGAALGRFMDALVAQVPDVLLFVDDHDADAAPVAARALALNTHWSRATQAYLSEPPEVRGHHHHRLVEGLASAFESHFVLPLIDEQSDDGDATWLGRMAGDTWQRFANLRAGLGFMWAHPGKKLVGMGTEFAHGQGWRPAGELDWSLLDDPCHAGMLRLVADLNRLYGNEPALHYFDCQPEGFAWVVGDDSANSVIAFLRYGPEGTAPLLAIANFTPHVLSGYRLGVPALGTWYEVLNTDSTFYGGSNVGNAHGVRAQLSPSHGYPASLELTLPPLATLLLRQGDWPA</sequence>
<reference evidence="3 4" key="1">
    <citation type="submission" date="2016-10" db="EMBL/GenBank/DDBJ databases">
        <authorList>
            <person name="de Groot N.N."/>
        </authorList>
    </citation>
    <scope>NUCLEOTIDE SEQUENCE [LARGE SCALE GENOMIC DNA]</scope>
    <source>
        <strain evidence="3 4">CGMCC 1.6848</strain>
    </source>
</reference>
<organism evidence="3 4">
    <name type="scientific">Modicisalibacter xianhensis</name>
    <dbReference type="NCBI Taxonomy" id="442341"/>
    <lineage>
        <taxon>Bacteria</taxon>
        <taxon>Pseudomonadati</taxon>
        <taxon>Pseudomonadota</taxon>
        <taxon>Gammaproteobacteria</taxon>
        <taxon>Oceanospirillales</taxon>
        <taxon>Halomonadaceae</taxon>
        <taxon>Modicisalibacter</taxon>
    </lineage>
</organism>
<feature type="domain" description="Alpha-amylase/branching enzyme C-terminal all beta" evidence="2">
    <location>
        <begin position="372"/>
        <end position="469"/>
    </location>
</feature>
<dbReference type="AlphaFoldDB" id="A0A1I3D8J9"/>
<evidence type="ECO:0000313" key="3">
    <source>
        <dbReference type="EMBL" id="SFH82898.1"/>
    </source>
</evidence>
<dbReference type="GO" id="GO:0043169">
    <property type="term" value="F:cation binding"/>
    <property type="evidence" value="ECO:0007669"/>
    <property type="project" value="InterPro"/>
</dbReference>
<dbReference type="RefSeq" id="WP_177223413.1">
    <property type="nucleotide sequence ID" value="NZ_FOPY01000010.1"/>
</dbReference>
<dbReference type="SUPFAM" id="SSF51011">
    <property type="entry name" value="Glycosyl hydrolase domain"/>
    <property type="match status" value="1"/>
</dbReference>
<dbReference type="Proteomes" id="UP000199040">
    <property type="component" value="Unassembled WGS sequence"/>
</dbReference>
<accession>A0A1I3D8J9</accession>
<dbReference type="InterPro" id="IPR017853">
    <property type="entry name" value="GH"/>
</dbReference>
<keyword evidence="1" id="KW-0119">Carbohydrate metabolism</keyword>
<dbReference type="GO" id="GO:0005978">
    <property type="term" value="P:glycogen biosynthetic process"/>
    <property type="evidence" value="ECO:0007669"/>
    <property type="project" value="TreeGrafter"/>
</dbReference>
<dbReference type="GO" id="GO:0005829">
    <property type="term" value="C:cytosol"/>
    <property type="evidence" value="ECO:0007669"/>
    <property type="project" value="TreeGrafter"/>
</dbReference>
<dbReference type="InterPro" id="IPR006048">
    <property type="entry name" value="A-amylase/branching_C"/>
</dbReference>
<dbReference type="STRING" id="442341.SAMN04487959_11075"/>
<protein>
    <submittedName>
        <fullName evidence="3">1,4-alpha-glucan branching enzyme</fullName>
    </submittedName>
</protein>
<name>A0A1I3D8J9_9GAMM</name>
<dbReference type="SUPFAM" id="SSF51445">
    <property type="entry name" value="(Trans)glycosidases"/>
    <property type="match status" value="1"/>
</dbReference>
<dbReference type="InterPro" id="IPR013780">
    <property type="entry name" value="Glyco_hydro_b"/>
</dbReference>
<dbReference type="Pfam" id="PF02806">
    <property type="entry name" value="Alpha-amylase_C"/>
    <property type="match status" value="1"/>
</dbReference>
<dbReference type="GO" id="GO:0003844">
    <property type="term" value="F:1,4-alpha-glucan branching enzyme activity"/>
    <property type="evidence" value="ECO:0007669"/>
    <property type="project" value="TreeGrafter"/>
</dbReference>
<dbReference type="PANTHER" id="PTHR43651:SF3">
    <property type="entry name" value="1,4-ALPHA-GLUCAN-BRANCHING ENZYME"/>
    <property type="match status" value="1"/>
</dbReference>
<evidence type="ECO:0000256" key="1">
    <source>
        <dbReference type="ARBA" id="ARBA00023277"/>
    </source>
</evidence>
<keyword evidence="4" id="KW-1185">Reference proteome</keyword>
<evidence type="ECO:0000259" key="2">
    <source>
        <dbReference type="Pfam" id="PF02806"/>
    </source>
</evidence>